<sequence>MYIRIVMASGNADAEITSTLSNDPVAPRQDKVWCPSFLSSHGPLTDEDSMSRLINRRRSVTNEPPALSTSTAPGMSAPLIGEPTPLTEATPMASQVPVSSTSSLSVQPLSARRPHRRRREPEPSDHTCSASRVEGEASQPAKKNTRGPSRMLKEAQSVRLTGSRIKIEYDPRHRGTTTSQQHNNVASSCGVVIKQNCPMQWESWAEIPEETKKLVRENLSVNFDLDDISPEVMAYLEDTLANRYKHWKNYLHTHFKRWDDPEFARLHGCPIELQDRPEDWEWLCKHFTDPKFVKKSIAGKIARDSKTLLHHSGLKPFSYRLEARRQEGSKFPEIDMFEDVYVRPGDEIAKQLHDAMVEQRTTVLQEATSQLPPEASIEDATIPEDAGFQILTNVMDQNFGRRPGKVTGASSSRSNTGEVSALKEEVTTLKGQLAVQSEQMRARDKQMRAQGEQMKAQGEQVKAYAGHMRDLVRAIQISGLQISLPVPDLPTPLTSEPLCPTDT</sequence>
<feature type="region of interest" description="Disordered" evidence="1">
    <location>
        <begin position="58"/>
        <end position="158"/>
    </location>
</feature>
<dbReference type="PANTHER" id="PTHR33499">
    <property type="entry name" value="OS12G0282400 PROTEIN-RELATED"/>
    <property type="match status" value="1"/>
</dbReference>
<dbReference type="AlphaFoldDB" id="A0A5N5FDH7"/>
<dbReference type="OrthoDB" id="1708998at2759"/>
<dbReference type="Gene3D" id="6.10.250.40">
    <property type="match status" value="1"/>
</dbReference>
<evidence type="ECO:0000313" key="3">
    <source>
        <dbReference type="Proteomes" id="UP000327157"/>
    </source>
</evidence>
<dbReference type="Proteomes" id="UP000327157">
    <property type="component" value="Chromosome 13"/>
</dbReference>
<feature type="compositionally biased region" description="Polar residues" evidence="1">
    <location>
        <begin position="408"/>
        <end position="418"/>
    </location>
</feature>
<dbReference type="EMBL" id="SMOL01000753">
    <property type="protein sequence ID" value="KAB2599911.1"/>
    <property type="molecule type" value="Genomic_DNA"/>
</dbReference>
<dbReference type="InterPro" id="IPR004252">
    <property type="entry name" value="Probable_transposase_24"/>
</dbReference>
<reference evidence="3" key="2">
    <citation type="submission" date="2019-10" db="EMBL/GenBank/DDBJ databases">
        <title>A de novo genome assembly of a pear dwarfing rootstock.</title>
        <authorList>
            <person name="Wang F."/>
            <person name="Wang J."/>
            <person name="Li S."/>
            <person name="Zhang Y."/>
            <person name="Fang M."/>
            <person name="Ma L."/>
            <person name="Zhao Y."/>
            <person name="Jiang S."/>
        </authorList>
    </citation>
    <scope>NUCLEOTIDE SEQUENCE [LARGE SCALE GENOMIC DNA]</scope>
</reference>
<dbReference type="Pfam" id="PF03004">
    <property type="entry name" value="Transposase_24"/>
    <property type="match status" value="1"/>
</dbReference>
<proteinExistence type="predicted"/>
<name>A0A5N5FDH7_9ROSA</name>
<organism evidence="2 3">
    <name type="scientific">Pyrus ussuriensis x Pyrus communis</name>
    <dbReference type="NCBI Taxonomy" id="2448454"/>
    <lineage>
        <taxon>Eukaryota</taxon>
        <taxon>Viridiplantae</taxon>
        <taxon>Streptophyta</taxon>
        <taxon>Embryophyta</taxon>
        <taxon>Tracheophyta</taxon>
        <taxon>Spermatophyta</taxon>
        <taxon>Magnoliopsida</taxon>
        <taxon>eudicotyledons</taxon>
        <taxon>Gunneridae</taxon>
        <taxon>Pentapetalae</taxon>
        <taxon>rosids</taxon>
        <taxon>fabids</taxon>
        <taxon>Rosales</taxon>
        <taxon>Rosaceae</taxon>
        <taxon>Amygdaloideae</taxon>
        <taxon>Maleae</taxon>
        <taxon>Pyrus</taxon>
    </lineage>
</organism>
<keyword evidence="3" id="KW-1185">Reference proteome</keyword>
<protein>
    <submittedName>
        <fullName evidence="2">Uncharacterized protein</fullName>
    </submittedName>
</protein>
<comment type="caution">
    <text evidence="2">The sequence shown here is derived from an EMBL/GenBank/DDBJ whole genome shotgun (WGS) entry which is preliminary data.</text>
</comment>
<reference evidence="2 3" key="3">
    <citation type="submission" date="2019-11" db="EMBL/GenBank/DDBJ databases">
        <title>A de novo genome assembly of a pear dwarfing rootstock.</title>
        <authorList>
            <person name="Wang F."/>
            <person name="Wang J."/>
            <person name="Li S."/>
            <person name="Zhang Y."/>
            <person name="Fang M."/>
            <person name="Ma L."/>
            <person name="Zhao Y."/>
            <person name="Jiang S."/>
        </authorList>
    </citation>
    <scope>NUCLEOTIDE SEQUENCE [LARGE SCALE GENOMIC DNA]</scope>
    <source>
        <strain evidence="2">S2</strain>
        <tissue evidence="2">Leaf</tissue>
    </source>
</reference>
<evidence type="ECO:0000256" key="1">
    <source>
        <dbReference type="SAM" id="MobiDB-lite"/>
    </source>
</evidence>
<gene>
    <name evidence="2" type="ORF">D8674_010182</name>
</gene>
<accession>A0A5N5FDH7</accession>
<evidence type="ECO:0000313" key="2">
    <source>
        <dbReference type="EMBL" id="KAB2599911.1"/>
    </source>
</evidence>
<feature type="region of interest" description="Disordered" evidence="1">
    <location>
        <begin position="399"/>
        <end position="420"/>
    </location>
</feature>
<reference evidence="2 3" key="1">
    <citation type="submission" date="2019-09" db="EMBL/GenBank/DDBJ databases">
        <authorList>
            <person name="Ou C."/>
        </authorList>
    </citation>
    <scope>NUCLEOTIDE SEQUENCE [LARGE SCALE GENOMIC DNA]</scope>
    <source>
        <strain evidence="2">S2</strain>
        <tissue evidence="2">Leaf</tissue>
    </source>
</reference>
<dbReference type="PANTHER" id="PTHR33499:SF11">
    <property type="entry name" value="NO APICAL MERISTEM-ASSOCIATED C-TERMINAL DOMAIN-CONTAINING PROTEIN"/>
    <property type="match status" value="1"/>
</dbReference>
<feature type="compositionally biased region" description="Low complexity" evidence="1">
    <location>
        <begin position="94"/>
        <end position="110"/>
    </location>
</feature>